<evidence type="ECO:0000256" key="8">
    <source>
        <dbReference type="RuleBase" id="RU003682"/>
    </source>
</evidence>
<dbReference type="InterPro" id="IPR027443">
    <property type="entry name" value="IPNS-like_sf"/>
</dbReference>
<sequence>MESDPPFQETYKTLLRDHFMEEKHTERVILDQKFFVGDKNEVLPIIDLSRLSVGEYHDQEECKREIADAAKQWGFFQVVNHGISGEIFARMKCEQAKLFRQPFYEKANGKLLNLPTDCYRWGTPTATSPTQFAWSEAFHIPLTHVSGIKEFNSTLSSTIEEFAEVVSELAQRIAEILAESLGCSRSTSTFFSKSGLPAGSCYLRMNRYPPCPISSKVFGLMPHTDSDFLTILHQDQVGGLQLVKDGKWISVQPNPEALIINIGDLFQAWSNGTYKSIEHRVVSNREVERFSIAYFSCPSSDTVIQSCVQPSIYKTFSFREYRKQVQEDVKSTGTKIGLPRFLL</sequence>
<evidence type="ECO:0000256" key="4">
    <source>
        <dbReference type="ARBA" id="ARBA00023004"/>
    </source>
</evidence>
<comment type="catalytic activity">
    <reaction evidence="5">
        <text>gibberellin A1 + 2-oxoglutarate + O2 = gibberellin A8 + succinate + CO2</text>
        <dbReference type="Rhea" id="RHEA:15005"/>
        <dbReference type="ChEBI" id="CHEBI:15379"/>
        <dbReference type="ChEBI" id="CHEBI:16526"/>
        <dbReference type="ChEBI" id="CHEBI:16810"/>
        <dbReference type="ChEBI" id="CHEBI:30031"/>
        <dbReference type="ChEBI" id="CHEBI:58524"/>
        <dbReference type="ChEBI" id="CHEBI:58594"/>
        <dbReference type="EC" id="1.14.11.13"/>
    </reaction>
</comment>
<dbReference type="InterPro" id="IPR044861">
    <property type="entry name" value="IPNS-like_FE2OG_OXY"/>
</dbReference>
<dbReference type="InterPro" id="IPR005123">
    <property type="entry name" value="Oxoglu/Fe-dep_dioxygenase_dom"/>
</dbReference>
<name>A0A5B7AG64_DAVIN</name>
<keyword evidence="1 8" id="KW-0479">Metal-binding</keyword>
<evidence type="ECO:0000256" key="7">
    <source>
        <dbReference type="ARBA" id="ARBA00066708"/>
    </source>
</evidence>
<evidence type="ECO:0000259" key="9">
    <source>
        <dbReference type="PROSITE" id="PS51471"/>
    </source>
</evidence>
<evidence type="ECO:0000256" key="2">
    <source>
        <dbReference type="ARBA" id="ARBA00022964"/>
    </source>
</evidence>
<dbReference type="Pfam" id="PF14226">
    <property type="entry name" value="DIOX_N"/>
    <property type="match status" value="1"/>
</dbReference>
<dbReference type="AlphaFoldDB" id="A0A5B7AG64"/>
<keyword evidence="4 8" id="KW-0408">Iron</keyword>
<dbReference type="EMBL" id="GHES01025173">
    <property type="protein sequence ID" value="MPA55732.1"/>
    <property type="molecule type" value="Transcribed_RNA"/>
</dbReference>
<dbReference type="FunFam" id="2.60.120.330:FF:000021">
    <property type="entry name" value="Gibberellin 2-beta-dioxygenase 8"/>
    <property type="match status" value="1"/>
</dbReference>
<dbReference type="InterPro" id="IPR050231">
    <property type="entry name" value="Iron_ascorbate_oxido_reductase"/>
</dbReference>
<dbReference type="PANTHER" id="PTHR47990">
    <property type="entry name" value="2-OXOGLUTARATE (2OG) AND FE(II)-DEPENDENT OXYGENASE SUPERFAMILY PROTEIN-RELATED"/>
    <property type="match status" value="1"/>
</dbReference>
<comment type="similarity">
    <text evidence="6">Belongs to the iron/ascorbate-dependent oxidoreductase family. GA2OX subfamily.</text>
</comment>
<dbReference type="Pfam" id="PF03171">
    <property type="entry name" value="2OG-FeII_Oxy"/>
    <property type="match status" value="1"/>
</dbReference>
<dbReference type="Gene3D" id="2.60.120.330">
    <property type="entry name" value="B-lactam Antibiotic, Isopenicillin N Synthase, Chain"/>
    <property type="match status" value="1"/>
</dbReference>
<keyword evidence="3 8" id="KW-0560">Oxidoreductase</keyword>
<dbReference type="InterPro" id="IPR026992">
    <property type="entry name" value="DIOX_N"/>
</dbReference>
<reference evidence="10" key="1">
    <citation type="submission" date="2019-08" db="EMBL/GenBank/DDBJ databases">
        <title>Reference gene set and small RNA set construction with multiple tissues from Davidia involucrata Baill.</title>
        <authorList>
            <person name="Yang H."/>
            <person name="Zhou C."/>
            <person name="Li G."/>
            <person name="Wang J."/>
            <person name="Gao P."/>
            <person name="Wang M."/>
            <person name="Wang R."/>
            <person name="Zhao Y."/>
        </authorList>
    </citation>
    <scope>NUCLEOTIDE SEQUENCE</scope>
    <source>
        <tissue evidence="10">Mixed with DoveR01_LX</tissue>
    </source>
</reference>
<protein>
    <recommendedName>
        <fullName evidence="7">gibberellin 2beta-dioxygenase</fullName>
        <ecNumber evidence="7">1.14.11.13</ecNumber>
    </recommendedName>
</protein>
<keyword evidence="2" id="KW-0223">Dioxygenase</keyword>
<dbReference type="GO" id="GO:0045543">
    <property type="term" value="F:gibberellin 2-beta-dioxygenase activity"/>
    <property type="evidence" value="ECO:0007669"/>
    <property type="project" value="UniProtKB-EC"/>
</dbReference>
<proteinExistence type="inferred from homology"/>
<dbReference type="SUPFAM" id="SSF51197">
    <property type="entry name" value="Clavaminate synthase-like"/>
    <property type="match status" value="1"/>
</dbReference>
<evidence type="ECO:0000256" key="6">
    <source>
        <dbReference type="ARBA" id="ARBA00061282"/>
    </source>
</evidence>
<gene>
    <name evidence="10" type="ORF">Din_025173</name>
</gene>
<accession>A0A5B7AG64</accession>
<dbReference type="GO" id="GO:0046872">
    <property type="term" value="F:metal ion binding"/>
    <property type="evidence" value="ECO:0007669"/>
    <property type="project" value="UniProtKB-KW"/>
</dbReference>
<dbReference type="GO" id="GO:0009685">
    <property type="term" value="P:gibberellin metabolic process"/>
    <property type="evidence" value="ECO:0007669"/>
    <property type="project" value="UniProtKB-ARBA"/>
</dbReference>
<evidence type="ECO:0000256" key="5">
    <source>
        <dbReference type="ARBA" id="ARBA00052204"/>
    </source>
</evidence>
<evidence type="ECO:0000256" key="3">
    <source>
        <dbReference type="ARBA" id="ARBA00023002"/>
    </source>
</evidence>
<evidence type="ECO:0000313" key="10">
    <source>
        <dbReference type="EMBL" id="MPA55732.1"/>
    </source>
</evidence>
<evidence type="ECO:0000256" key="1">
    <source>
        <dbReference type="ARBA" id="ARBA00022723"/>
    </source>
</evidence>
<feature type="domain" description="Fe2OG dioxygenase" evidence="9">
    <location>
        <begin position="199"/>
        <end position="298"/>
    </location>
</feature>
<dbReference type="EC" id="1.14.11.13" evidence="7"/>
<organism evidence="10">
    <name type="scientific">Davidia involucrata</name>
    <name type="common">Dove tree</name>
    <dbReference type="NCBI Taxonomy" id="16924"/>
    <lineage>
        <taxon>Eukaryota</taxon>
        <taxon>Viridiplantae</taxon>
        <taxon>Streptophyta</taxon>
        <taxon>Embryophyta</taxon>
        <taxon>Tracheophyta</taxon>
        <taxon>Spermatophyta</taxon>
        <taxon>Magnoliopsida</taxon>
        <taxon>eudicotyledons</taxon>
        <taxon>Gunneridae</taxon>
        <taxon>Pentapetalae</taxon>
        <taxon>asterids</taxon>
        <taxon>Cornales</taxon>
        <taxon>Nyssaceae</taxon>
        <taxon>Davidia</taxon>
    </lineage>
</organism>
<dbReference type="PROSITE" id="PS51471">
    <property type="entry name" value="FE2OG_OXY"/>
    <property type="match status" value="1"/>
</dbReference>